<evidence type="ECO:0000313" key="2">
    <source>
        <dbReference type="Proteomes" id="UP001164539"/>
    </source>
</evidence>
<sequence>MFSSSTNAKMTCGLKVNTNDPGWYKSMTKVLKKIKGASYTIDVEEGMAYVTGRVNPTKLLRKLKSGNYANLCWVSAGNQITTYEGMQPQPGYWQNNHYDPMHNYYPPPRAAAMQAYPYHHDNYQPPYYGYWDRSMHRWV</sequence>
<dbReference type="EMBL" id="CM051395">
    <property type="protein sequence ID" value="KAJ4725211.1"/>
    <property type="molecule type" value="Genomic_DNA"/>
</dbReference>
<gene>
    <name evidence="1" type="ORF">OWV82_004110</name>
</gene>
<organism evidence="1 2">
    <name type="scientific">Melia azedarach</name>
    <name type="common">Chinaberry tree</name>
    <dbReference type="NCBI Taxonomy" id="155640"/>
    <lineage>
        <taxon>Eukaryota</taxon>
        <taxon>Viridiplantae</taxon>
        <taxon>Streptophyta</taxon>
        <taxon>Embryophyta</taxon>
        <taxon>Tracheophyta</taxon>
        <taxon>Spermatophyta</taxon>
        <taxon>Magnoliopsida</taxon>
        <taxon>eudicotyledons</taxon>
        <taxon>Gunneridae</taxon>
        <taxon>Pentapetalae</taxon>
        <taxon>rosids</taxon>
        <taxon>malvids</taxon>
        <taxon>Sapindales</taxon>
        <taxon>Meliaceae</taxon>
        <taxon>Melia</taxon>
    </lineage>
</organism>
<dbReference type="Proteomes" id="UP001164539">
    <property type="component" value="Chromosome 2"/>
</dbReference>
<reference evidence="1 2" key="1">
    <citation type="journal article" date="2023" name="Science">
        <title>Complex scaffold remodeling in plant triterpene biosynthesis.</title>
        <authorList>
            <person name="De La Pena R."/>
            <person name="Hodgson H."/>
            <person name="Liu J.C."/>
            <person name="Stephenson M.J."/>
            <person name="Martin A.C."/>
            <person name="Owen C."/>
            <person name="Harkess A."/>
            <person name="Leebens-Mack J."/>
            <person name="Jimenez L.E."/>
            <person name="Osbourn A."/>
            <person name="Sattely E.S."/>
        </authorList>
    </citation>
    <scope>NUCLEOTIDE SEQUENCE [LARGE SCALE GENOMIC DNA]</scope>
    <source>
        <strain evidence="2">cv. JPN11</strain>
        <tissue evidence="1">Leaf</tissue>
    </source>
</reference>
<protein>
    <submittedName>
        <fullName evidence="1">Metal ion binding protein</fullName>
    </submittedName>
</protein>
<proteinExistence type="predicted"/>
<keyword evidence="2" id="KW-1185">Reference proteome</keyword>
<accession>A0ACC1YN40</accession>
<comment type="caution">
    <text evidence="1">The sequence shown here is derived from an EMBL/GenBank/DDBJ whole genome shotgun (WGS) entry which is preliminary data.</text>
</comment>
<evidence type="ECO:0000313" key="1">
    <source>
        <dbReference type="EMBL" id="KAJ4725211.1"/>
    </source>
</evidence>
<name>A0ACC1YN40_MELAZ</name>